<keyword evidence="2 4" id="KW-0378">Hydrolase</keyword>
<dbReference type="SUPFAM" id="SSF54556">
    <property type="entry name" value="Chitinase insertion domain"/>
    <property type="match status" value="1"/>
</dbReference>
<dbReference type="GO" id="GO:0006032">
    <property type="term" value="P:chitin catabolic process"/>
    <property type="evidence" value="ECO:0007669"/>
    <property type="project" value="TreeGrafter"/>
</dbReference>
<dbReference type="PROSITE" id="PS51910">
    <property type="entry name" value="GH18_2"/>
    <property type="match status" value="1"/>
</dbReference>
<dbReference type="PANTHER" id="PTHR11177:SF403">
    <property type="entry name" value="CHITINASE 2-RELATED"/>
    <property type="match status" value="1"/>
</dbReference>
<dbReference type="GO" id="GO:0004568">
    <property type="term" value="F:chitinase activity"/>
    <property type="evidence" value="ECO:0007669"/>
    <property type="project" value="TreeGrafter"/>
</dbReference>
<dbReference type="OrthoDB" id="73875at2759"/>
<feature type="signal peptide" evidence="6">
    <location>
        <begin position="1"/>
        <end position="17"/>
    </location>
</feature>
<evidence type="ECO:0000256" key="4">
    <source>
        <dbReference type="RuleBase" id="RU000489"/>
    </source>
</evidence>
<dbReference type="InterPro" id="IPR001223">
    <property type="entry name" value="Glyco_hydro18_cat"/>
</dbReference>
<dbReference type="PANTHER" id="PTHR11177">
    <property type="entry name" value="CHITINASE"/>
    <property type="match status" value="1"/>
</dbReference>
<feature type="domain" description="GH18" evidence="7">
    <location>
        <begin position="29"/>
        <end position="389"/>
    </location>
</feature>
<sequence>MKNFLTFFVLFWSFIASDQLGTECPADKKAVVCYWGSWSIYRPGLGNYKIEHIDLEYCTHFVYTFAGINLNGVIDSLDYHNDINLGGYKKVIALKEQYPCAKILLAIGGWNEGSEKYSFMAETEERRKAFVESVVRFVIHFNFDGFDINWEYPTERGGVDSDKENYILLLQLLHSELSKRKRILTAPVPANLYIISKAYEIEEMCNYLDLVNIMGYDMQQRDKTSVHAPLKRENSDPSKKETLETVVQHLLKSGCSKSKLVLGIPAFGRSYTLYSSYSSGLGALVKGLGKPGNFSQSEGFLGYNEICEQVRSENGWKITYLRNSAAKYASKGDQWISYDDAETVQQKVRFVKEKDLAGIMFWSIDTDDFHGDCFGESYPLLSAINRELY</sequence>
<dbReference type="EMBL" id="WJQU01000003">
    <property type="protein sequence ID" value="KAJ6638530.1"/>
    <property type="molecule type" value="Genomic_DNA"/>
</dbReference>
<comment type="similarity">
    <text evidence="5">Belongs to the glycosyl hydrolase 18 family.</text>
</comment>
<keyword evidence="1 6" id="KW-0732">Signal</keyword>
<dbReference type="GO" id="GO:0005576">
    <property type="term" value="C:extracellular region"/>
    <property type="evidence" value="ECO:0007669"/>
    <property type="project" value="TreeGrafter"/>
</dbReference>
<dbReference type="PROSITE" id="PS01095">
    <property type="entry name" value="GH18_1"/>
    <property type="match status" value="1"/>
</dbReference>
<dbReference type="InterPro" id="IPR011583">
    <property type="entry name" value="Chitinase_II/V-like_cat"/>
</dbReference>
<evidence type="ECO:0000313" key="9">
    <source>
        <dbReference type="Proteomes" id="UP001151699"/>
    </source>
</evidence>
<dbReference type="Proteomes" id="UP001151699">
    <property type="component" value="Chromosome X"/>
</dbReference>
<dbReference type="Gene3D" id="3.10.50.10">
    <property type="match status" value="1"/>
</dbReference>
<dbReference type="SMART" id="SM00636">
    <property type="entry name" value="Glyco_18"/>
    <property type="match status" value="1"/>
</dbReference>
<protein>
    <submittedName>
        <fullName evidence="8">Chitinase 2</fullName>
    </submittedName>
</protein>
<dbReference type="Gene3D" id="3.20.20.80">
    <property type="entry name" value="Glycosidases"/>
    <property type="match status" value="1"/>
</dbReference>
<evidence type="ECO:0000256" key="6">
    <source>
        <dbReference type="SAM" id="SignalP"/>
    </source>
</evidence>
<evidence type="ECO:0000256" key="1">
    <source>
        <dbReference type="ARBA" id="ARBA00022729"/>
    </source>
</evidence>
<dbReference type="FunFam" id="3.20.20.80:FF:000149">
    <property type="entry name" value="Chitinase, putative"/>
    <property type="match status" value="1"/>
</dbReference>
<evidence type="ECO:0000313" key="8">
    <source>
        <dbReference type="EMBL" id="KAJ6638530.1"/>
    </source>
</evidence>
<proteinExistence type="inferred from homology"/>
<dbReference type="AlphaFoldDB" id="A0A9Q0MV82"/>
<dbReference type="InterPro" id="IPR001579">
    <property type="entry name" value="Glyco_hydro_18_chit_AS"/>
</dbReference>
<comment type="caution">
    <text evidence="8">The sequence shown here is derived from an EMBL/GenBank/DDBJ whole genome shotgun (WGS) entry which is preliminary data.</text>
</comment>
<evidence type="ECO:0000259" key="7">
    <source>
        <dbReference type="PROSITE" id="PS51910"/>
    </source>
</evidence>
<evidence type="ECO:0000256" key="5">
    <source>
        <dbReference type="RuleBase" id="RU004453"/>
    </source>
</evidence>
<dbReference type="InterPro" id="IPR029070">
    <property type="entry name" value="Chitinase_insertion_sf"/>
</dbReference>
<dbReference type="GO" id="GO:0008061">
    <property type="term" value="F:chitin binding"/>
    <property type="evidence" value="ECO:0007669"/>
    <property type="project" value="InterPro"/>
</dbReference>
<organism evidence="8 9">
    <name type="scientific">Pseudolycoriella hygida</name>
    <dbReference type="NCBI Taxonomy" id="35572"/>
    <lineage>
        <taxon>Eukaryota</taxon>
        <taxon>Metazoa</taxon>
        <taxon>Ecdysozoa</taxon>
        <taxon>Arthropoda</taxon>
        <taxon>Hexapoda</taxon>
        <taxon>Insecta</taxon>
        <taxon>Pterygota</taxon>
        <taxon>Neoptera</taxon>
        <taxon>Endopterygota</taxon>
        <taxon>Diptera</taxon>
        <taxon>Nematocera</taxon>
        <taxon>Sciaroidea</taxon>
        <taxon>Sciaridae</taxon>
        <taxon>Pseudolycoriella</taxon>
    </lineage>
</organism>
<reference evidence="8" key="1">
    <citation type="submission" date="2022-07" db="EMBL/GenBank/DDBJ databases">
        <authorList>
            <person name="Trinca V."/>
            <person name="Uliana J.V.C."/>
            <person name="Torres T.T."/>
            <person name="Ward R.J."/>
            <person name="Monesi N."/>
        </authorList>
    </citation>
    <scope>NUCLEOTIDE SEQUENCE</scope>
    <source>
        <strain evidence="8">HSMRA1968</strain>
        <tissue evidence="8">Whole embryos</tissue>
    </source>
</reference>
<dbReference type="InterPro" id="IPR050314">
    <property type="entry name" value="Glycosyl_Hydrlase_18"/>
</dbReference>
<gene>
    <name evidence="8" type="primary">Cht2_1</name>
    <name evidence="8" type="ORF">Bhyg_11266</name>
</gene>
<accession>A0A9Q0MV82</accession>
<feature type="chain" id="PRO_5040228899" evidence="6">
    <location>
        <begin position="18"/>
        <end position="389"/>
    </location>
</feature>
<evidence type="ECO:0000256" key="3">
    <source>
        <dbReference type="ARBA" id="ARBA00023295"/>
    </source>
</evidence>
<dbReference type="InterPro" id="IPR017853">
    <property type="entry name" value="GH"/>
</dbReference>
<name>A0A9Q0MV82_9DIPT</name>
<dbReference type="SUPFAM" id="SSF51445">
    <property type="entry name" value="(Trans)glycosidases"/>
    <property type="match status" value="1"/>
</dbReference>
<dbReference type="FunFam" id="3.10.50.10:FF:000008">
    <property type="entry name" value="Chitinase 11"/>
    <property type="match status" value="1"/>
</dbReference>
<evidence type="ECO:0000256" key="2">
    <source>
        <dbReference type="ARBA" id="ARBA00022801"/>
    </source>
</evidence>
<keyword evidence="3 4" id="KW-0326">Glycosidase</keyword>
<dbReference type="GO" id="GO:0005975">
    <property type="term" value="P:carbohydrate metabolic process"/>
    <property type="evidence" value="ECO:0007669"/>
    <property type="project" value="InterPro"/>
</dbReference>
<dbReference type="Pfam" id="PF00704">
    <property type="entry name" value="Glyco_hydro_18"/>
    <property type="match status" value="1"/>
</dbReference>
<keyword evidence="9" id="KW-1185">Reference proteome</keyword>